<proteinExistence type="predicted"/>
<gene>
    <name evidence="1" type="ORF">QTO34_013063</name>
</gene>
<reference evidence="1" key="1">
    <citation type="submission" date="2023-06" db="EMBL/GenBank/DDBJ databases">
        <title>Reference genome for the Northern bat (Eptesicus nilssonii), a most northern bat species.</title>
        <authorList>
            <person name="Laine V.N."/>
            <person name="Pulliainen A.T."/>
            <person name="Lilley T.M."/>
        </authorList>
    </citation>
    <scope>NUCLEOTIDE SEQUENCE</scope>
    <source>
        <strain evidence="1">BLF_Eptnil</strain>
        <tissue evidence="1">Kidney</tissue>
    </source>
</reference>
<dbReference type="EMBL" id="JAULJE010000028">
    <property type="protein sequence ID" value="KAK1327561.1"/>
    <property type="molecule type" value="Genomic_DNA"/>
</dbReference>
<comment type="caution">
    <text evidence="1">The sequence shown here is derived from an EMBL/GenBank/DDBJ whole genome shotgun (WGS) entry which is preliminary data.</text>
</comment>
<dbReference type="AlphaFoldDB" id="A0AA40HBA7"/>
<name>A0AA40HBA7_CNENI</name>
<dbReference type="Proteomes" id="UP001177744">
    <property type="component" value="Unassembled WGS sequence"/>
</dbReference>
<keyword evidence="2" id="KW-1185">Reference proteome</keyword>
<sequence>MRPLVRVKLNPGSGRGRVPLDPGEAGSRVRNEQCSQFGCQTVTCVTKMDLEKLLVPWFKRLRVALMTTKQKKKKTEGYARDQGWGHLKKLTSEAQQMVEKQEVEATSSTMFLALLALVSCQSSVESCAAKSEDYE</sequence>
<organism evidence="1 2">
    <name type="scientific">Cnephaeus nilssonii</name>
    <name type="common">Northern bat</name>
    <name type="synonym">Eptesicus nilssonii</name>
    <dbReference type="NCBI Taxonomy" id="3371016"/>
    <lineage>
        <taxon>Eukaryota</taxon>
        <taxon>Metazoa</taxon>
        <taxon>Chordata</taxon>
        <taxon>Craniata</taxon>
        <taxon>Vertebrata</taxon>
        <taxon>Euteleostomi</taxon>
        <taxon>Mammalia</taxon>
        <taxon>Eutheria</taxon>
        <taxon>Laurasiatheria</taxon>
        <taxon>Chiroptera</taxon>
        <taxon>Yangochiroptera</taxon>
        <taxon>Vespertilionidae</taxon>
        <taxon>Cnephaeus</taxon>
    </lineage>
</organism>
<protein>
    <submittedName>
        <fullName evidence="1">Uncharacterized protein</fullName>
    </submittedName>
</protein>
<accession>A0AA40HBA7</accession>
<evidence type="ECO:0000313" key="2">
    <source>
        <dbReference type="Proteomes" id="UP001177744"/>
    </source>
</evidence>
<evidence type="ECO:0000313" key="1">
    <source>
        <dbReference type="EMBL" id="KAK1327561.1"/>
    </source>
</evidence>